<sequence length="99" mass="11771">MFETNPDKAFFERANQFINVANENNQDPQVKTGEISASFMYSLARYNAWFASTSFDNAEQMKQKKAEMVAYYVEEYRKLLEGNMEDYITNFDEYRKTQK</sequence>
<protein>
    <recommendedName>
        <fullName evidence="3">DUF3144 domain-containing protein</fullName>
    </recommendedName>
</protein>
<accession>A0ABM6JPA1</accession>
<evidence type="ECO:0000313" key="2">
    <source>
        <dbReference type="Proteomes" id="UP000191820"/>
    </source>
</evidence>
<dbReference type="Gene3D" id="1.10.287.3020">
    <property type="match status" value="1"/>
</dbReference>
<proteinExistence type="predicted"/>
<reference evidence="1 2" key="1">
    <citation type="submission" date="2017-03" db="EMBL/GenBank/DDBJ databases">
        <title>Genome sequencing of Shewanella japonica KCTC 22435.</title>
        <authorList>
            <person name="Kim K.M."/>
        </authorList>
    </citation>
    <scope>NUCLEOTIDE SEQUENCE [LARGE SCALE GENOMIC DNA]</scope>
    <source>
        <strain evidence="1 2">KCTC 22435</strain>
    </source>
</reference>
<dbReference type="EMBL" id="CP020472">
    <property type="protein sequence ID" value="ARD24123.1"/>
    <property type="molecule type" value="Genomic_DNA"/>
</dbReference>
<dbReference type="RefSeq" id="WP_055025560.1">
    <property type="nucleotide sequence ID" value="NZ_CANMJJ010000013.1"/>
</dbReference>
<keyword evidence="2" id="KW-1185">Reference proteome</keyword>
<gene>
    <name evidence="1" type="ORF">SJ2017_3894</name>
</gene>
<dbReference type="Pfam" id="PF11342">
    <property type="entry name" value="DUF3144"/>
    <property type="match status" value="1"/>
</dbReference>
<evidence type="ECO:0008006" key="3">
    <source>
        <dbReference type="Google" id="ProtNLM"/>
    </source>
</evidence>
<dbReference type="Proteomes" id="UP000191820">
    <property type="component" value="Chromosome"/>
</dbReference>
<organism evidence="1 2">
    <name type="scientific">Shewanella japonica</name>
    <dbReference type="NCBI Taxonomy" id="93973"/>
    <lineage>
        <taxon>Bacteria</taxon>
        <taxon>Pseudomonadati</taxon>
        <taxon>Pseudomonadota</taxon>
        <taxon>Gammaproteobacteria</taxon>
        <taxon>Alteromonadales</taxon>
        <taxon>Shewanellaceae</taxon>
        <taxon>Shewanella</taxon>
    </lineage>
</organism>
<evidence type="ECO:0000313" key="1">
    <source>
        <dbReference type="EMBL" id="ARD24123.1"/>
    </source>
</evidence>
<dbReference type="InterPro" id="IPR021490">
    <property type="entry name" value="DUF3144"/>
</dbReference>
<name>A0ABM6JPA1_9GAMM</name>